<evidence type="ECO:0000313" key="2">
    <source>
        <dbReference type="Proteomes" id="UP001470230"/>
    </source>
</evidence>
<organism evidence="1 2">
    <name type="scientific">Tritrichomonas musculus</name>
    <dbReference type="NCBI Taxonomy" id="1915356"/>
    <lineage>
        <taxon>Eukaryota</taxon>
        <taxon>Metamonada</taxon>
        <taxon>Parabasalia</taxon>
        <taxon>Tritrichomonadida</taxon>
        <taxon>Tritrichomonadidae</taxon>
        <taxon>Tritrichomonas</taxon>
    </lineage>
</organism>
<evidence type="ECO:0000313" key="1">
    <source>
        <dbReference type="EMBL" id="KAK8895478.1"/>
    </source>
</evidence>
<comment type="caution">
    <text evidence="1">The sequence shown here is derived from an EMBL/GenBank/DDBJ whole genome shotgun (WGS) entry which is preliminary data.</text>
</comment>
<protein>
    <submittedName>
        <fullName evidence="1">Uncharacterized protein</fullName>
    </submittedName>
</protein>
<sequence length="136" mass="15916">MSTTPHGSKDIQNILSEYEKYTSGKVYDSKEIDIFLNDYEDGIGNSEEIEINIATTYITARKYLDDYIDRRDRGEKVDEEDPEGKQSLAVCLFFEEPAKYGYDIKMPTFMKKIIDLYEDYIKYILNEDKKKIYGGL</sequence>
<accession>A0ABR2KWI7</accession>
<reference evidence="1 2" key="1">
    <citation type="submission" date="2024-04" db="EMBL/GenBank/DDBJ databases">
        <title>Tritrichomonas musculus Genome.</title>
        <authorList>
            <person name="Alves-Ferreira E."/>
            <person name="Grigg M."/>
            <person name="Lorenzi H."/>
            <person name="Galac M."/>
        </authorList>
    </citation>
    <scope>NUCLEOTIDE SEQUENCE [LARGE SCALE GENOMIC DNA]</scope>
    <source>
        <strain evidence="1 2">EAF2021</strain>
    </source>
</reference>
<keyword evidence="2" id="KW-1185">Reference proteome</keyword>
<proteinExistence type="predicted"/>
<name>A0ABR2KWI7_9EUKA</name>
<dbReference type="EMBL" id="JAPFFF010000003">
    <property type="protein sequence ID" value="KAK8895478.1"/>
    <property type="molecule type" value="Genomic_DNA"/>
</dbReference>
<gene>
    <name evidence="1" type="ORF">M9Y10_023944</name>
</gene>
<dbReference type="Proteomes" id="UP001470230">
    <property type="component" value="Unassembled WGS sequence"/>
</dbReference>